<dbReference type="Pfam" id="PF13516">
    <property type="entry name" value="LRR_6"/>
    <property type="match status" value="2"/>
</dbReference>
<accession>A0A2K2B8W0</accession>
<dbReference type="STRING" id="3694.A0A2K2B8W0"/>
<dbReference type="Proteomes" id="UP000006729">
    <property type="component" value="Chromosome 3"/>
</dbReference>
<dbReference type="OMA" id="IQSCWHV"/>
<reference evidence="1 2" key="1">
    <citation type="journal article" date="2006" name="Science">
        <title>The genome of black cottonwood, Populus trichocarpa (Torr. &amp; Gray).</title>
        <authorList>
            <person name="Tuskan G.A."/>
            <person name="Difazio S."/>
            <person name="Jansson S."/>
            <person name="Bohlmann J."/>
            <person name="Grigoriev I."/>
            <person name="Hellsten U."/>
            <person name="Putnam N."/>
            <person name="Ralph S."/>
            <person name="Rombauts S."/>
            <person name="Salamov A."/>
            <person name="Schein J."/>
            <person name="Sterck L."/>
            <person name="Aerts A."/>
            <person name="Bhalerao R.R."/>
            <person name="Bhalerao R.P."/>
            <person name="Blaudez D."/>
            <person name="Boerjan W."/>
            <person name="Brun A."/>
            <person name="Brunner A."/>
            <person name="Busov V."/>
            <person name="Campbell M."/>
            <person name="Carlson J."/>
            <person name="Chalot M."/>
            <person name="Chapman J."/>
            <person name="Chen G.L."/>
            <person name="Cooper D."/>
            <person name="Coutinho P.M."/>
            <person name="Couturier J."/>
            <person name="Covert S."/>
            <person name="Cronk Q."/>
            <person name="Cunningham R."/>
            <person name="Davis J."/>
            <person name="Degroeve S."/>
            <person name="Dejardin A."/>
            <person name="Depamphilis C."/>
            <person name="Detter J."/>
            <person name="Dirks B."/>
            <person name="Dubchak I."/>
            <person name="Duplessis S."/>
            <person name="Ehlting J."/>
            <person name="Ellis B."/>
            <person name="Gendler K."/>
            <person name="Goodstein D."/>
            <person name="Gribskov M."/>
            <person name="Grimwood J."/>
            <person name="Groover A."/>
            <person name="Gunter L."/>
            <person name="Hamberger B."/>
            <person name="Heinze B."/>
            <person name="Helariutta Y."/>
            <person name="Henrissat B."/>
            <person name="Holligan D."/>
            <person name="Holt R."/>
            <person name="Huang W."/>
            <person name="Islam-Faridi N."/>
            <person name="Jones S."/>
            <person name="Jones-Rhoades M."/>
            <person name="Jorgensen R."/>
            <person name="Joshi C."/>
            <person name="Kangasjarvi J."/>
            <person name="Karlsson J."/>
            <person name="Kelleher C."/>
            <person name="Kirkpatrick R."/>
            <person name="Kirst M."/>
            <person name="Kohler A."/>
            <person name="Kalluri U."/>
            <person name="Larimer F."/>
            <person name="Leebens-Mack J."/>
            <person name="Leple J.C."/>
            <person name="Locascio P."/>
            <person name="Lou Y."/>
            <person name="Lucas S."/>
            <person name="Martin F."/>
            <person name="Montanini B."/>
            <person name="Napoli C."/>
            <person name="Nelson D.R."/>
            <person name="Nelson C."/>
            <person name="Nieminen K."/>
            <person name="Nilsson O."/>
            <person name="Pereda V."/>
            <person name="Peter G."/>
            <person name="Philippe R."/>
            <person name="Pilate G."/>
            <person name="Poliakov A."/>
            <person name="Razumovskaya J."/>
            <person name="Richardson P."/>
            <person name="Rinaldi C."/>
            <person name="Ritland K."/>
            <person name="Rouze P."/>
            <person name="Ryaboy D."/>
            <person name="Schmutz J."/>
            <person name="Schrader J."/>
            <person name="Segerman B."/>
            <person name="Shin H."/>
            <person name="Siddiqui A."/>
            <person name="Sterky F."/>
            <person name="Terry A."/>
            <person name="Tsai C.J."/>
            <person name="Uberbacher E."/>
            <person name="Unneberg P."/>
            <person name="Vahala J."/>
            <person name="Wall K."/>
            <person name="Wessler S."/>
            <person name="Yang G."/>
            <person name="Yin T."/>
            <person name="Douglas C."/>
            <person name="Marra M."/>
            <person name="Sandberg G."/>
            <person name="Van de Peer Y."/>
            <person name="Rokhsar D."/>
        </authorList>
    </citation>
    <scope>NUCLEOTIDE SEQUENCE [LARGE SCALE GENOMIC DNA]</scope>
    <source>
        <strain evidence="2">cv. Nisqually</strain>
    </source>
</reference>
<dbReference type="InterPro" id="IPR032675">
    <property type="entry name" value="LRR_dom_sf"/>
</dbReference>
<dbReference type="OrthoDB" id="6066220at2759"/>
<keyword evidence="2" id="KW-1185">Reference proteome</keyword>
<dbReference type="EMBL" id="CM009292">
    <property type="protein sequence ID" value="PNT46214.1"/>
    <property type="molecule type" value="Genomic_DNA"/>
</dbReference>
<dbReference type="GO" id="GO:0019005">
    <property type="term" value="C:SCF ubiquitin ligase complex"/>
    <property type="evidence" value="ECO:0000318"/>
    <property type="project" value="GO_Central"/>
</dbReference>
<dbReference type="Gene3D" id="3.80.10.10">
    <property type="entry name" value="Ribonuclease Inhibitor"/>
    <property type="match status" value="4"/>
</dbReference>
<organism evidence="1 2">
    <name type="scientific">Populus trichocarpa</name>
    <name type="common">Western balsam poplar</name>
    <name type="synonym">Populus balsamifera subsp. trichocarpa</name>
    <dbReference type="NCBI Taxonomy" id="3694"/>
    <lineage>
        <taxon>Eukaryota</taxon>
        <taxon>Viridiplantae</taxon>
        <taxon>Streptophyta</taxon>
        <taxon>Embryophyta</taxon>
        <taxon>Tracheophyta</taxon>
        <taxon>Spermatophyta</taxon>
        <taxon>Magnoliopsida</taxon>
        <taxon>eudicotyledons</taxon>
        <taxon>Gunneridae</taxon>
        <taxon>Pentapetalae</taxon>
        <taxon>rosids</taxon>
        <taxon>fabids</taxon>
        <taxon>Malpighiales</taxon>
        <taxon>Salicaceae</taxon>
        <taxon>Saliceae</taxon>
        <taxon>Populus</taxon>
    </lineage>
</organism>
<protein>
    <recommendedName>
        <fullName evidence="3">F-box domain-containing protein</fullName>
    </recommendedName>
</protein>
<dbReference type="SUPFAM" id="SSF52047">
    <property type="entry name" value="RNI-like"/>
    <property type="match status" value="2"/>
</dbReference>
<sequence>MRDRSTELPPECWELIFNFLDHHRHFESLSLVSTQFLSITNHLRRSLIISSQTSPFLPNLFQRFPNLKGIEIREFDGDLNFLLHQISNSGLDLESLTLSSQDHFPLMGLRELGLRMRNLRKLSCSEMNCLQDTHLFEIGNSFPLLEDLNISFPQYNSRFDPIGSLDLQRFSGIVTDEGIIHLSMKLKSLLKIDLSGNQFISDKSLQFLSENCLLLREIVIRECDFITQNGIGSVMRRCINLNYISVDGIGIPSIELYFQESFVFAKNLSEVNLSHSFISDELLSSIADACLPLKKLTICHCYDFTFVGVSYLLYKYQFLEYLDLEGANFLTDESMIDLCEFLRKLTFINLSLCSKLTSLTFFMLVSNCSLLKDVKMERTNLGVEEFLVDFGINPCVMSLNLARNESLSDECIKKIAFCCPNLQELKISHCPTITEEGIREVLRSCGEIRHLEMNHCSGIKCLDIDFELPKLEVVQAEGPVLDDEALMMIAKRCHGLLQLDLEGCLNVTIKGVNGVVQSCMRLREINLKWCDNVKVDIIPRMVFSRPSLRKIIPPCRFIPTDKQNKFFLRHGCLVCKG</sequence>
<dbReference type="SMR" id="A0A2K2B8W0"/>
<evidence type="ECO:0000313" key="2">
    <source>
        <dbReference type="Proteomes" id="UP000006729"/>
    </source>
</evidence>
<dbReference type="Gramene" id="Potri.003G179100.1.v4.1">
    <property type="protein sequence ID" value="Potri.003G179100.1.v4.1"/>
    <property type="gene ID" value="Potri.003G179100.v4.1"/>
</dbReference>
<dbReference type="AlphaFoldDB" id="A0A2K2B8W0"/>
<evidence type="ECO:0000313" key="1">
    <source>
        <dbReference type="EMBL" id="PNT46214.1"/>
    </source>
</evidence>
<proteinExistence type="predicted"/>
<gene>
    <name evidence="1" type="ORF">POPTR_003G179100</name>
</gene>
<dbReference type="InParanoid" id="A0A2K2B8W0"/>
<dbReference type="PANTHER" id="PTHR13318:SF106">
    <property type="entry name" value="F-BOX_LRR-REPEAT PROTEIN 2"/>
    <property type="match status" value="1"/>
</dbReference>
<evidence type="ECO:0008006" key="3">
    <source>
        <dbReference type="Google" id="ProtNLM"/>
    </source>
</evidence>
<dbReference type="PANTHER" id="PTHR13318">
    <property type="entry name" value="PARTNER OF PAIRED, ISOFORM B-RELATED"/>
    <property type="match status" value="1"/>
</dbReference>
<dbReference type="InterPro" id="IPR006553">
    <property type="entry name" value="Leu-rich_rpt_Cys-con_subtyp"/>
</dbReference>
<dbReference type="FunCoup" id="A0A2K2B8W0">
    <property type="interactions" value="72"/>
</dbReference>
<dbReference type="SMART" id="SM00367">
    <property type="entry name" value="LRR_CC"/>
    <property type="match status" value="9"/>
</dbReference>
<dbReference type="InterPro" id="IPR001611">
    <property type="entry name" value="Leu-rich_rpt"/>
</dbReference>
<name>A0A2K2B8W0_POPTR</name>
<dbReference type="GO" id="GO:0031146">
    <property type="term" value="P:SCF-dependent proteasomal ubiquitin-dependent protein catabolic process"/>
    <property type="evidence" value="ECO:0000318"/>
    <property type="project" value="GO_Central"/>
</dbReference>